<dbReference type="FunFam" id="3.90.79.10:FF:000016">
    <property type="entry name" value="ADP-sugar pyrophosphatase isoform X1"/>
    <property type="match status" value="1"/>
</dbReference>
<keyword evidence="1 2" id="KW-0378">Hydrolase</keyword>
<dbReference type="InterPro" id="IPR015797">
    <property type="entry name" value="NUDIX_hydrolase-like_dom_sf"/>
</dbReference>
<dbReference type="GO" id="GO:0047631">
    <property type="term" value="F:ADP-ribose diphosphatase activity"/>
    <property type="evidence" value="ECO:0007669"/>
    <property type="project" value="TreeGrafter"/>
</dbReference>
<dbReference type="Proteomes" id="UP000799640">
    <property type="component" value="Unassembled WGS sequence"/>
</dbReference>
<evidence type="ECO:0000256" key="1">
    <source>
        <dbReference type="ARBA" id="ARBA00022801"/>
    </source>
</evidence>
<dbReference type="CDD" id="cd18888">
    <property type="entry name" value="NUDIX_ADPRase_Nudt5"/>
    <property type="match status" value="1"/>
</dbReference>
<gene>
    <name evidence="4" type="ORF">EJ06DRAFT_534225</name>
</gene>
<dbReference type="PRINTS" id="PR00502">
    <property type="entry name" value="NUDIXFAMILY"/>
</dbReference>
<evidence type="ECO:0000256" key="2">
    <source>
        <dbReference type="RuleBase" id="RU003476"/>
    </source>
</evidence>
<evidence type="ECO:0000313" key="5">
    <source>
        <dbReference type="Proteomes" id="UP000799640"/>
    </source>
</evidence>
<dbReference type="Pfam" id="PF00293">
    <property type="entry name" value="NUDIX"/>
    <property type="match status" value="1"/>
</dbReference>
<proteinExistence type="inferred from homology"/>
<dbReference type="GO" id="GO:0019693">
    <property type="term" value="P:ribose phosphate metabolic process"/>
    <property type="evidence" value="ECO:0007669"/>
    <property type="project" value="TreeGrafter"/>
</dbReference>
<dbReference type="PANTHER" id="PTHR11839:SF26">
    <property type="entry name" value="ADP-RIBOSE DIPHOSPHATASE"/>
    <property type="match status" value="1"/>
</dbReference>
<evidence type="ECO:0000259" key="3">
    <source>
        <dbReference type="PROSITE" id="PS51462"/>
    </source>
</evidence>
<dbReference type="SUPFAM" id="SSF55811">
    <property type="entry name" value="Nudix"/>
    <property type="match status" value="1"/>
</dbReference>
<comment type="similarity">
    <text evidence="2">Belongs to the Nudix hydrolase family.</text>
</comment>
<dbReference type="EMBL" id="ML996708">
    <property type="protein sequence ID" value="KAF2396092.1"/>
    <property type="molecule type" value="Genomic_DNA"/>
</dbReference>
<dbReference type="GO" id="GO:0005634">
    <property type="term" value="C:nucleus"/>
    <property type="evidence" value="ECO:0007669"/>
    <property type="project" value="TreeGrafter"/>
</dbReference>
<dbReference type="PANTHER" id="PTHR11839">
    <property type="entry name" value="UDP/ADP-SUGAR PYROPHOSPHATASE"/>
    <property type="match status" value="1"/>
</dbReference>
<dbReference type="GO" id="GO:0006753">
    <property type="term" value="P:nucleoside phosphate metabolic process"/>
    <property type="evidence" value="ECO:0007669"/>
    <property type="project" value="TreeGrafter"/>
</dbReference>
<dbReference type="InterPro" id="IPR020084">
    <property type="entry name" value="NUDIX_hydrolase_CS"/>
</dbReference>
<feature type="domain" description="Nudix hydrolase" evidence="3">
    <location>
        <begin position="104"/>
        <end position="242"/>
    </location>
</feature>
<organism evidence="4 5">
    <name type="scientific">Trichodelitschia bisporula</name>
    <dbReference type="NCBI Taxonomy" id="703511"/>
    <lineage>
        <taxon>Eukaryota</taxon>
        <taxon>Fungi</taxon>
        <taxon>Dikarya</taxon>
        <taxon>Ascomycota</taxon>
        <taxon>Pezizomycotina</taxon>
        <taxon>Dothideomycetes</taxon>
        <taxon>Dothideomycetes incertae sedis</taxon>
        <taxon>Phaeotrichales</taxon>
        <taxon>Phaeotrichaceae</taxon>
        <taxon>Trichodelitschia</taxon>
    </lineage>
</organism>
<accession>A0A6G1HJC4</accession>
<sequence length="265" mass="29145">MPSYLHLRLRAHFHRHTFRYSLANYRAASRASSRGFTSTALRLHAMAQDQPLSANAPLPRIDRVSPLPADQARWIQFQKIDWTDQTGKPRVWEAAARTTRGASGVDAVAMCALLLGPGQPTRTIIVKQFRPALGAVCVEFPAGLVDGGESVEDAAVRELREETGLKGRVVQMTPVVASDPGMSTANMQFAVLEVEGVGMGEELPKQELEEGEFIERVVVEVDGLYERLKGFAEEGFVVDARLFHWAAGVQFAKVNARRYGLTVAD</sequence>
<dbReference type="InterPro" id="IPR000086">
    <property type="entry name" value="NUDIX_hydrolase_dom"/>
</dbReference>
<dbReference type="AlphaFoldDB" id="A0A6G1HJC4"/>
<dbReference type="PROSITE" id="PS00893">
    <property type="entry name" value="NUDIX_BOX"/>
    <property type="match status" value="1"/>
</dbReference>
<keyword evidence="5" id="KW-1185">Reference proteome</keyword>
<dbReference type="PROSITE" id="PS51462">
    <property type="entry name" value="NUDIX"/>
    <property type="match status" value="1"/>
</dbReference>
<protein>
    <recommendedName>
        <fullName evidence="3">Nudix hydrolase domain-containing protein</fullName>
    </recommendedName>
</protein>
<reference evidence="4" key="1">
    <citation type="journal article" date="2020" name="Stud. Mycol.">
        <title>101 Dothideomycetes genomes: a test case for predicting lifestyles and emergence of pathogens.</title>
        <authorList>
            <person name="Haridas S."/>
            <person name="Albert R."/>
            <person name="Binder M."/>
            <person name="Bloem J."/>
            <person name="Labutti K."/>
            <person name="Salamov A."/>
            <person name="Andreopoulos B."/>
            <person name="Baker S."/>
            <person name="Barry K."/>
            <person name="Bills G."/>
            <person name="Bluhm B."/>
            <person name="Cannon C."/>
            <person name="Castanera R."/>
            <person name="Culley D."/>
            <person name="Daum C."/>
            <person name="Ezra D."/>
            <person name="Gonzalez J."/>
            <person name="Henrissat B."/>
            <person name="Kuo A."/>
            <person name="Liang C."/>
            <person name="Lipzen A."/>
            <person name="Lutzoni F."/>
            <person name="Magnuson J."/>
            <person name="Mondo S."/>
            <person name="Nolan M."/>
            <person name="Ohm R."/>
            <person name="Pangilinan J."/>
            <person name="Park H.-J."/>
            <person name="Ramirez L."/>
            <person name="Alfaro M."/>
            <person name="Sun H."/>
            <person name="Tritt A."/>
            <person name="Yoshinaga Y."/>
            <person name="Zwiers L.-H."/>
            <person name="Turgeon B."/>
            <person name="Goodwin S."/>
            <person name="Spatafora J."/>
            <person name="Crous P."/>
            <person name="Grigoriev I."/>
        </authorList>
    </citation>
    <scope>NUCLEOTIDE SEQUENCE</scope>
    <source>
        <strain evidence="4">CBS 262.69</strain>
    </source>
</reference>
<dbReference type="OrthoDB" id="10249920at2759"/>
<dbReference type="Gene3D" id="3.90.79.10">
    <property type="entry name" value="Nucleoside Triphosphate Pyrophosphohydrolase"/>
    <property type="match status" value="1"/>
</dbReference>
<evidence type="ECO:0000313" key="4">
    <source>
        <dbReference type="EMBL" id="KAF2396092.1"/>
    </source>
</evidence>
<name>A0A6G1HJC4_9PEZI</name>
<dbReference type="InterPro" id="IPR020476">
    <property type="entry name" value="Nudix_hydrolase"/>
</dbReference>